<keyword evidence="3" id="KW-1185">Reference proteome</keyword>
<gene>
    <name evidence="2" type="ORF">KQX54_014303</name>
</gene>
<accession>A0AAV7IN31</accession>
<sequence>MDYVIDFIGYTIATGKTQKLDFFIKEFCIVRVKGNKVYQPVHHIVKPPFSWRKLSDYIQNQYTELIRKIHGLDWADGDVSIEEAREIISSKLGKARSIYVLRETQIRDLNIFTGTNYFITSLYQLGFKLPENIVSVKIKHNDTMSHNVVKTAMFTAHLLSRQRLPLTKGSLRRNMQKMHLKDHEIKKINEQIRSFFKKSLSTSMIKCKIINQPNGRMRVEIKSYVNSKFRYKNWVDMDNNENYPNMHFRIIRNKFSIPKAYLVSADASGEKFELIEIVRLLDKKLDYEIEYMKKFDDVSDASSELDKVEGINPGRISPIDNDDNDWAISGSNHWMKFEEDANYESDSSVDEFRQLKETNSGNEGPDVNSEIDIDYNGWASLDDIKKEPISRIWSPEVNRSPESHKSPVGLQSLDNRIKLENNQVNPNAIIVDSDSDVDRVYKHKKLRGAMLRLRSLQSDYDADFTLYVESDPIQLIRDDNSAESDVIIVDDDSPRAMDDNFDGEDWAIDDKGK</sequence>
<dbReference type="Proteomes" id="UP000826195">
    <property type="component" value="Unassembled WGS sequence"/>
</dbReference>
<dbReference type="AlphaFoldDB" id="A0AAV7IN31"/>
<proteinExistence type="predicted"/>
<comment type="caution">
    <text evidence="2">The sequence shown here is derived from an EMBL/GenBank/DDBJ whole genome shotgun (WGS) entry which is preliminary data.</text>
</comment>
<evidence type="ECO:0000256" key="1">
    <source>
        <dbReference type="SAM" id="MobiDB-lite"/>
    </source>
</evidence>
<evidence type="ECO:0000313" key="3">
    <source>
        <dbReference type="Proteomes" id="UP000826195"/>
    </source>
</evidence>
<name>A0AAV7IN31_COTGL</name>
<evidence type="ECO:0000313" key="2">
    <source>
        <dbReference type="EMBL" id="KAH0554983.1"/>
    </source>
</evidence>
<protein>
    <submittedName>
        <fullName evidence="2">Uncharacterized protein</fullName>
    </submittedName>
</protein>
<organism evidence="2 3">
    <name type="scientific">Cotesia glomerata</name>
    <name type="common">Lepidopteran parasitic wasp</name>
    <name type="synonym">Apanteles glomeratus</name>
    <dbReference type="NCBI Taxonomy" id="32391"/>
    <lineage>
        <taxon>Eukaryota</taxon>
        <taxon>Metazoa</taxon>
        <taxon>Ecdysozoa</taxon>
        <taxon>Arthropoda</taxon>
        <taxon>Hexapoda</taxon>
        <taxon>Insecta</taxon>
        <taxon>Pterygota</taxon>
        <taxon>Neoptera</taxon>
        <taxon>Endopterygota</taxon>
        <taxon>Hymenoptera</taxon>
        <taxon>Apocrita</taxon>
        <taxon>Ichneumonoidea</taxon>
        <taxon>Braconidae</taxon>
        <taxon>Microgastrinae</taxon>
        <taxon>Cotesia</taxon>
    </lineage>
</organism>
<reference evidence="2 3" key="1">
    <citation type="journal article" date="2021" name="J. Hered.">
        <title>A chromosome-level genome assembly of the parasitoid wasp, Cotesia glomerata (Hymenoptera: Braconidae).</title>
        <authorList>
            <person name="Pinto B.J."/>
            <person name="Weis J.J."/>
            <person name="Gamble T."/>
            <person name="Ode P.J."/>
            <person name="Paul R."/>
            <person name="Zaspel J.M."/>
        </authorList>
    </citation>
    <scope>NUCLEOTIDE SEQUENCE [LARGE SCALE GENOMIC DNA]</scope>
    <source>
        <strain evidence="2">CgM1</strain>
    </source>
</reference>
<feature type="region of interest" description="Disordered" evidence="1">
    <location>
        <begin position="493"/>
        <end position="513"/>
    </location>
</feature>
<dbReference type="EMBL" id="JAHXZJ010001119">
    <property type="protein sequence ID" value="KAH0554983.1"/>
    <property type="molecule type" value="Genomic_DNA"/>
</dbReference>